<name>A0A1J4K736_9EUKA</name>
<dbReference type="Proteomes" id="UP000179807">
    <property type="component" value="Unassembled WGS sequence"/>
</dbReference>
<reference evidence="1" key="1">
    <citation type="submission" date="2016-10" db="EMBL/GenBank/DDBJ databases">
        <authorList>
            <person name="Benchimol M."/>
            <person name="Almeida L.G."/>
            <person name="Vasconcelos A.T."/>
            <person name="Perreira-Neves A."/>
            <person name="Rosa I.A."/>
            <person name="Tasca T."/>
            <person name="Bogo M.R."/>
            <person name="de Souza W."/>
        </authorList>
    </citation>
    <scope>NUCLEOTIDE SEQUENCE [LARGE SCALE GENOMIC DNA]</scope>
    <source>
        <strain evidence="1">K</strain>
    </source>
</reference>
<comment type="caution">
    <text evidence="1">The sequence shown here is derived from an EMBL/GenBank/DDBJ whole genome shotgun (WGS) entry which is preliminary data.</text>
</comment>
<dbReference type="RefSeq" id="XP_068360139.1">
    <property type="nucleotide sequence ID" value="XM_068503958.1"/>
</dbReference>
<dbReference type="EMBL" id="MLAK01000708">
    <property type="protein sequence ID" value="OHT07003.1"/>
    <property type="molecule type" value="Genomic_DNA"/>
</dbReference>
<evidence type="ECO:0008006" key="3">
    <source>
        <dbReference type="Google" id="ProtNLM"/>
    </source>
</evidence>
<dbReference type="AlphaFoldDB" id="A0A1J4K736"/>
<dbReference type="GeneID" id="94838662"/>
<evidence type="ECO:0000313" key="2">
    <source>
        <dbReference type="Proteomes" id="UP000179807"/>
    </source>
</evidence>
<dbReference type="VEuPathDB" id="TrichDB:TRFO_24803"/>
<proteinExistence type="predicted"/>
<keyword evidence="2" id="KW-1185">Reference proteome</keyword>
<organism evidence="1 2">
    <name type="scientific">Tritrichomonas foetus</name>
    <dbReference type="NCBI Taxonomy" id="1144522"/>
    <lineage>
        <taxon>Eukaryota</taxon>
        <taxon>Metamonada</taxon>
        <taxon>Parabasalia</taxon>
        <taxon>Tritrichomonadida</taxon>
        <taxon>Tritrichomonadidae</taxon>
        <taxon>Tritrichomonas</taxon>
    </lineage>
</organism>
<gene>
    <name evidence="1" type="ORF">TRFO_24803</name>
</gene>
<dbReference type="Gene3D" id="1.25.40.20">
    <property type="entry name" value="Ankyrin repeat-containing domain"/>
    <property type="match status" value="1"/>
</dbReference>
<evidence type="ECO:0000313" key="1">
    <source>
        <dbReference type="EMBL" id="OHT07003.1"/>
    </source>
</evidence>
<dbReference type="PANTHER" id="PTHR24159:SF5">
    <property type="entry name" value="ANK_REP_REGION DOMAIN-CONTAINING PROTEIN"/>
    <property type="match status" value="1"/>
</dbReference>
<dbReference type="PANTHER" id="PTHR24159">
    <property type="match status" value="1"/>
</dbReference>
<dbReference type="InterPro" id="IPR036770">
    <property type="entry name" value="Ankyrin_rpt-contain_sf"/>
</dbReference>
<protein>
    <recommendedName>
        <fullName evidence="3">DUF3447 domain-containing protein</fullName>
    </recommendedName>
</protein>
<accession>A0A1J4K736</accession>
<sequence length="390" mass="45724">MVEILKSIAETFKIFSLMQFLFEYQKKFLTKEIDSEKSLEILKLQEIERILLDLNETNADTIIKRCEKFKDNHEIIISALISCCIISVKNQNNMVLSFIEKYNAIYSGTLELLVRMLRNMFNEQDESFESKVFNQYIDSFTYLLLVKNIMTKKDLPKYDYYMSSKFRITQDYVNMTSGETRLEDNSDHIEKCLKGVSPSDMNVAIRNDDVELLQQLLSSAESIDMEFEGNDYENYERNHVLASTVIEYSALYGSIKCFKYCINNHAILSKKLGFCAIAGGNIEIIRICKQQKCNLNDCINISVIFHYHELTRWIIENLPVKQHISIKNSIKAFNFNIIDDIIHKSENQCILEYSIQYNNIFLLKWVLNQIKVGNLNEKELKVRSYNLFQQ</sequence>
<dbReference type="SUPFAM" id="SSF48403">
    <property type="entry name" value="Ankyrin repeat"/>
    <property type="match status" value="1"/>
</dbReference>